<evidence type="ECO:0000256" key="1">
    <source>
        <dbReference type="ARBA" id="ARBA00022737"/>
    </source>
</evidence>
<evidence type="ECO:0000256" key="2">
    <source>
        <dbReference type="SAM" id="MobiDB-lite"/>
    </source>
</evidence>
<evidence type="ECO:0000259" key="6">
    <source>
        <dbReference type="Pfam" id="PF23227"/>
    </source>
</evidence>
<dbReference type="InterPro" id="IPR011989">
    <property type="entry name" value="ARM-like"/>
</dbReference>
<name>A0A9R0SMD6_TRITD</name>
<evidence type="ECO:0000259" key="3">
    <source>
        <dbReference type="Pfam" id="PF21047"/>
    </source>
</evidence>
<dbReference type="InterPro" id="IPR055408">
    <property type="entry name" value="HEAT_MROH2B-like"/>
</dbReference>
<dbReference type="Pfam" id="PF21047">
    <property type="entry name" value="HEAT_Maestro"/>
    <property type="match status" value="1"/>
</dbReference>
<protein>
    <recommendedName>
        <fullName evidence="9">Protein SHOOT GRAVITROPISM 6</fullName>
    </recommendedName>
</protein>
<proteinExistence type="predicted"/>
<evidence type="ECO:0008006" key="9">
    <source>
        <dbReference type="Google" id="ProtNLM"/>
    </source>
</evidence>
<dbReference type="Proteomes" id="UP000324705">
    <property type="component" value="Chromosome 4A"/>
</dbReference>
<accession>A0A9R0SMD6</accession>
<gene>
    <name evidence="7" type="ORF">TRITD_4Av1G227130</name>
</gene>
<feature type="compositionally biased region" description="Low complexity" evidence="2">
    <location>
        <begin position="72"/>
        <end position="81"/>
    </location>
</feature>
<dbReference type="InterPro" id="IPR056282">
    <property type="entry name" value="MROH2B-like_N_HEAT"/>
</dbReference>
<feature type="region of interest" description="Disordered" evidence="2">
    <location>
        <begin position="1"/>
        <end position="81"/>
    </location>
</feature>
<evidence type="ECO:0000259" key="4">
    <source>
        <dbReference type="Pfam" id="PF23210"/>
    </source>
</evidence>
<feature type="domain" description="Maestro/Maestro-like HEAT-repeats" evidence="6">
    <location>
        <begin position="1496"/>
        <end position="1764"/>
    </location>
</feature>
<evidence type="ECO:0000313" key="8">
    <source>
        <dbReference type="Proteomes" id="UP000324705"/>
    </source>
</evidence>
<dbReference type="SUPFAM" id="SSF48371">
    <property type="entry name" value="ARM repeat"/>
    <property type="match status" value="2"/>
</dbReference>
<evidence type="ECO:0000259" key="5">
    <source>
        <dbReference type="Pfam" id="PF23221"/>
    </source>
</evidence>
<dbReference type="InterPro" id="IPR048465">
    <property type="entry name" value="Maestro-like_HEAT"/>
</dbReference>
<organism evidence="7 8">
    <name type="scientific">Triticum turgidum subsp. durum</name>
    <name type="common">Durum wheat</name>
    <name type="synonym">Triticum durum</name>
    <dbReference type="NCBI Taxonomy" id="4567"/>
    <lineage>
        <taxon>Eukaryota</taxon>
        <taxon>Viridiplantae</taxon>
        <taxon>Streptophyta</taxon>
        <taxon>Embryophyta</taxon>
        <taxon>Tracheophyta</taxon>
        <taxon>Spermatophyta</taxon>
        <taxon>Magnoliopsida</taxon>
        <taxon>Liliopsida</taxon>
        <taxon>Poales</taxon>
        <taxon>Poaceae</taxon>
        <taxon>BOP clade</taxon>
        <taxon>Pooideae</taxon>
        <taxon>Triticodae</taxon>
        <taxon>Triticeae</taxon>
        <taxon>Triticinae</taxon>
        <taxon>Triticum</taxon>
    </lineage>
</organism>
<feature type="compositionally biased region" description="Polar residues" evidence="2">
    <location>
        <begin position="1"/>
        <end position="14"/>
    </location>
</feature>
<dbReference type="GO" id="GO:0005737">
    <property type="term" value="C:cytoplasm"/>
    <property type="evidence" value="ECO:0007669"/>
    <property type="project" value="TreeGrafter"/>
</dbReference>
<sequence length="1815" mass="199884">MGRDQTAPSKSNCGSIPPLLLVSFPRPPSAAPGWRRRRSDLTTPHRVTPPGTRTSLSCPRPPPLSPPRRAGPRISSMASSSSSSSAAASAAALEAVQVLVASLADDSPRARDSALAALREIAPLNPLLVLDCCATVSRGGHRRFGNMAGVFLVMASAVRALDRRDAEREFLRKIAKIATAEIVSSKDFNVDWQRAAATLLVAIGSHDPDLMMEEIFLYFSGPTSALPAMLQILADFASAEALQFTPRLKDVLLRVLPILGSVRDGQRPVFANALKCWCQAAWVYIGDASSGLPFDDDVMSFMNSVFELLLKVWTGSRDLKVRLSSVEALGEMVGLVTRSQLKSALPRIIPTMLDLCKKDQEVAFTAAHSLHNLLNASLLSESGPPLLEFEELAVVLITLLPLVSVNISKDERYISKGLKTYNELQHCFLVTGLAYPEDLCMFLLSKCRSKDEASIVGALGTIKHLLPRLLESWHTKQTLLVEIVKSLLEEQSLGIRMALAELIVVMASHCYLSGHSAELAVEFLVGHSAITDDDLNDINTLKNEYFQDKRFEMKISLAGLSELRAVCEKGLLLLAITIPEMELVLWPFLLQLIIPKKYTGAVATVCKCITELCRHKLSQTNALYTEFNASNEMPSPEDLFARLLVLLHNPLSRGQLATQILTVLCYLGQLFPRNLSLFWEDEVPKMKAYISDPEDLKQDSTYQEIWDNMIINFLAESLDVVNDNVWVISLGDAFARQYDLYATSDGHSALLHRCLGMLLQKVDDRIYVREKIDLMCRHSSMSIPVNRLGLAQGIGLVAASHLDTVLEKLKNILENAGQSALQRFLSFFSFREKVEDVDDTYAALALMYGYAARYAPSTVIEARINALVGTDMLGRFLHVQHPTAKQAVITAIDLLGRAVISAAEIGISFPLQRRDQLLEYVLTLMGRDQSDDLVDFSIELLQTQTVALSACTTLVSIEPRLPMETRNRVMKATLGFFALPTEPSNIVESLITNLIILLGAILLTSGEDGRSRAEQLLHILRQLDPYVSASAEHQRRRGCVAVHEVLVKFRNLCSGGFGASGSYPTLSLKHIDQGGPRGSSSLPSAFVLPNRDSLSLGERIMAYLPRCADTDDEVRKVAIQIIALFFNISLSLPKQKTSANDIDLESSYGALSSLEDIVSIIRRASVDQIEVFHRVVSSVCILLSKDELVVLLHSCTLAACDKVKQSADGSIQAIIVFIIRRGKDLREADVLRTTQSLLSSAIALTDKHSRQEVLNAISCLAENTNHIVVFDEVLFVAGRDICTKDITRIRGGWAIQDVFYVFSQHKVLATLFLEYILSILHKEPVATNDSEKGEINSESSADDCILQATMFALNAFLRGGGKVGKQAVEQSYPSVLSALILKLGGLHGLAELGRNELLRSLLIAFQSFCDCVGDVEMGKILARDGERTEKEKWIDLVQEVACSSSVKRPNEVLPTCVILSKSLDRNQRAEREAAAAALSEFIRHSEKEPALLEQMVEELCQHVTDDSPTVRSLCLRGLVQIPESHILNYIQQVLGVILALLEDATESVQLTAVQCLLTVLNVSEQDAVDPILISLLVRLRNLQISMNTKMRSNAFAAYGALSAYGAGSQHHAFLEQIHATLPRLILHLHDNDLSVRLACRNTFQLLAPLMEVDGLSSLLNKQYFTSDRRSDYEDFIRDLTRQLCRLSPVRVDSYLESAIQAFDAPWPVIQANAVCLVSCMLSFLDDQRFLAPYFSQVFAMLVGRISQSPEAVVRAAASSALGLLIKRSNMLKSLSSRFDRTDPSQSSQHGEPHAKTSSELQEEAAAKPNGAQGEQ</sequence>
<dbReference type="Gene3D" id="1.25.10.10">
    <property type="entry name" value="Leucine-rich Repeat Variant"/>
    <property type="match status" value="2"/>
</dbReference>
<keyword evidence="1" id="KW-0677">Repeat</keyword>
<feature type="region of interest" description="Disordered" evidence="2">
    <location>
        <begin position="1776"/>
        <end position="1815"/>
    </location>
</feature>
<reference evidence="7 8" key="1">
    <citation type="submission" date="2017-09" db="EMBL/GenBank/DDBJ databases">
        <authorList>
            <consortium name="International Durum Wheat Genome Sequencing Consortium (IDWGSC)"/>
            <person name="Milanesi L."/>
        </authorList>
    </citation>
    <scope>NUCLEOTIDE SEQUENCE [LARGE SCALE GENOMIC DNA]</scope>
    <source>
        <strain evidence="8">cv. Svevo</strain>
    </source>
</reference>
<feature type="domain" description="Maestro-like HEAT-repeats" evidence="3">
    <location>
        <begin position="1096"/>
        <end position="1269"/>
    </location>
</feature>
<dbReference type="OMA" id="HREDFCE"/>
<dbReference type="Pfam" id="PF23221">
    <property type="entry name" value="HEAT_MROH2B_1st"/>
    <property type="match status" value="1"/>
</dbReference>
<feature type="domain" description="MROH2B-like N-terminal HEAT-repeats" evidence="5">
    <location>
        <begin position="125"/>
        <end position="333"/>
    </location>
</feature>
<dbReference type="PANTHER" id="PTHR23120:SF0">
    <property type="entry name" value="MAESTRO HEAT-LIKE REPEAT FAMILY MEMBER 1"/>
    <property type="match status" value="1"/>
</dbReference>
<dbReference type="Pfam" id="PF23210">
    <property type="entry name" value="HEAT_Maestro_2"/>
    <property type="match status" value="1"/>
</dbReference>
<dbReference type="InterPro" id="IPR055406">
    <property type="entry name" value="HEAT_Maestro"/>
</dbReference>
<dbReference type="Gramene" id="TRITD4Av1G227130.6">
    <property type="protein sequence ID" value="TRITD4Av1G227130.6"/>
    <property type="gene ID" value="TRITD4Av1G227130"/>
</dbReference>
<evidence type="ECO:0000313" key="7">
    <source>
        <dbReference type="EMBL" id="VAH97839.1"/>
    </source>
</evidence>
<feature type="domain" description="MROH2B-like HEAT-repeats" evidence="4">
    <location>
        <begin position="338"/>
        <end position="980"/>
    </location>
</feature>
<dbReference type="EMBL" id="LT934117">
    <property type="protein sequence ID" value="VAH97839.1"/>
    <property type="molecule type" value="Genomic_DNA"/>
</dbReference>
<dbReference type="PANTHER" id="PTHR23120">
    <property type="entry name" value="MAESTRO-RELATED HEAT DOMAIN-CONTAINING"/>
    <property type="match status" value="1"/>
</dbReference>
<keyword evidence="8" id="KW-1185">Reference proteome</keyword>
<dbReference type="InterPro" id="IPR016024">
    <property type="entry name" value="ARM-type_fold"/>
</dbReference>
<dbReference type="Pfam" id="PF23227">
    <property type="entry name" value="HEAT_MROH2B_C"/>
    <property type="match status" value="1"/>
</dbReference>
<dbReference type="InterPro" id="IPR045206">
    <property type="entry name" value="Maestro_heat-like_prot"/>
</dbReference>